<comment type="caution">
    <text evidence="1">The sequence shown here is derived from an EMBL/GenBank/DDBJ whole genome shotgun (WGS) entry which is preliminary data.</text>
</comment>
<dbReference type="EMBL" id="BGZK01000022">
    <property type="protein sequence ID" value="GBP06420.1"/>
    <property type="molecule type" value="Genomic_DNA"/>
</dbReference>
<evidence type="ECO:0000313" key="1">
    <source>
        <dbReference type="EMBL" id="GBP06420.1"/>
    </source>
</evidence>
<protein>
    <submittedName>
        <fullName evidence="1">Uncharacterized protein</fullName>
    </submittedName>
</protein>
<reference evidence="1 2" key="1">
    <citation type="journal article" date="2019" name="Commun. Biol.">
        <title>The bagworm genome reveals a unique fibroin gene that provides high tensile strength.</title>
        <authorList>
            <person name="Kono N."/>
            <person name="Nakamura H."/>
            <person name="Ohtoshi R."/>
            <person name="Tomita M."/>
            <person name="Numata K."/>
            <person name="Arakawa K."/>
        </authorList>
    </citation>
    <scope>NUCLEOTIDE SEQUENCE [LARGE SCALE GENOMIC DNA]</scope>
</reference>
<dbReference type="AlphaFoldDB" id="A0A4C1SYR7"/>
<name>A0A4C1SYR7_EUMVA</name>
<evidence type="ECO:0000313" key="2">
    <source>
        <dbReference type="Proteomes" id="UP000299102"/>
    </source>
</evidence>
<keyword evidence="2" id="KW-1185">Reference proteome</keyword>
<gene>
    <name evidence="1" type="ORF">EVAR_4565_1</name>
</gene>
<dbReference type="Proteomes" id="UP000299102">
    <property type="component" value="Unassembled WGS sequence"/>
</dbReference>
<sequence>MPGFGTRAQRHTIRNLRAAACPMSFYHRGGSILLFNRTPLISIPTSFKFDYDRGDRQTIIALRGYWQSTRISPYTCSRESEE</sequence>
<accession>A0A4C1SYR7</accession>
<proteinExistence type="predicted"/>
<organism evidence="1 2">
    <name type="scientific">Eumeta variegata</name>
    <name type="common">Bagworm moth</name>
    <name type="synonym">Eumeta japonica</name>
    <dbReference type="NCBI Taxonomy" id="151549"/>
    <lineage>
        <taxon>Eukaryota</taxon>
        <taxon>Metazoa</taxon>
        <taxon>Ecdysozoa</taxon>
        <taxon>Arthropoda</taxon>
        <taxon>Hexapoda</taxon>
        <taxon>Insecta</taxon>
        <taxon>Pterygota</taxon>
        <taxon>Neoptera</taxon>
        <taxon>Endopterygota</taxon>
        <taxon>Lepidoptera</taxon>
        <taxon>Glossata</taxon>
        <taxon>Ditrysia</taxon>
        <taxon>Tineoidea</taxon>
        <taxon>Psychidae</taxon>
        <taxon>Oiketicinae</taxon>
        <taxon>Eumeta</taxon>
    </lineage>
</organism>